<evidence type="ECO:0000256" key="2">
    <source>
        <dbReference type="ARBA" id="ARBA00009320"/>
    </source>
</evidence>
<name>A0A0F9GI20_9ZZZZ</name>
<protein>
    <recommendedName>
        <fullName evidence="5">Branched-chain-amino-acid transaminase</fullName>
    </recommendedName>
</protein>
<dbReference type="InterPro" id="IPR043132">
    <property type="entry name" value="BCAT-like_C"/>
</dbReference>
<dbReference type="AlphaFoldDB" id="A0A0F9GI20"/>
<comment type="similarity">
    <text evidence="2">Belongs to the class-IV pyridoxal-phosphate-dependent aminotransferase family.</text>
</comment>
<dbReference type="InterPro" id="IPR001544">
    <property type="entry name" value="Aminotrans_IV"/>
</dbReference>
<proteinExistence type="inferred from homology"/>
<comment type="caution">
    <text evidence="4">The sequence shown here is derived from an EMBL/GenBank/DDBJ whole genome shotgun (WGS) entry which is preliminary data.</text>
</comment>
<sequence>MRWIYLNGELVQQETATVSALDRGLLYGYGLFETMRSYGGRVFRLEEHYQRLRDGAARLAMAVPLTLRELSEAVEAVLDRNELSDARVRLMLTAGAEGAAGSVILMAREVTEYPRQLYGRGMSALVTSTRRNETSFLSGVKSLNSLDNVLAREDARRQGADEAILLNTRGFVAEGSASNVFLVLDGRLVTPNLSSGCLAGISRQAVLELAAEIGLEAIETDVELSAFAVASEAFLTGSVMEVMPLTRLDDGPVGSGRPGPVTGRLHRLYQEMVARETSAAPAT</sequence>
<dbReference type="FunFam" id="3.20.10.10:FF:000002">
    <property type="entry name" value="D-alanine aminotransferase"/>
    <property type="match status" value="1"/>
</dbReference>
<dbReference type="PANTHER" id="PTHR42743:SF11">
    <property type="entry name" value="AMINODEOXYCHORISMATE LYASE"/>
    <property type="match status" value="1"/>
</dbReference>
<evidence type="ECO:0000313" key="4">
    <source>
        <dbReference type="EMBL" id="KKL98408.1"/>
    </source>
</evidence>
<dbReference type="Gene3D" id="3.20.10.10">
    <property type="entry name" value="D-amino Acid Aminotransferase, subunit A, domain 2"/>
    <property type="match status" value="1"/>
</dbReference>
<dbReference type="EMBL" id="LAZR01017931">
    <property type="protein sequence ID" value="KKL98408.1"/>
    <property type="molecule type" value="Genomic_DNA"/>
</dbReference>
<comment type="cofactor">
    <cofactor evidence="1">
        <name>pyridoxal 5'-phosphate</name>
        <dbReference type="ChEBI" id="CHEBI:597326"/>
    </cofactor>
</comment>
<evidence type="ECO:0000256" key="3">
    <source>
        <dbReference type="ARBA" id="ARBA00022898"/>
    </source>
</evidence>
<dbReference type="GO" id="GO:0008652">
    <property type="term" value="P:amino acid biosynthetic process"/>
    <property type="evidence" value="ECO:0007669"/>
    <property type="project" value="UniProtKB-ARBA"/>
</dbReference>
<dbReference type="InterPro" id="IPR036038">
    <property type="entry name" value="Aminotransferase-like"/>
</dbReference>
<evidence type="ECO:0008006" key="5">
    <source>
        <dbReference type="Google" id="ProtNLM"/>
    </source>
</evidence>
<dbReference type="InterPro" id="IPR018300">
    <property type="entry name" value="Aminotrans_IV_CS"/>
</dbReference>
<keyword evidence="3" id="KW-0663">Pyridoxal phosphate</keyword>
<dbReference type="GO" id="GO:0005829">
    <property type="term" value="C:cytosol"/>
    <property type="evidence" value="ECO:0007669"/>
    <property type="project" value="TreeGrafter"/>
</dbReference>
<dbReference type="GO" id="GO:0046394">
    <property type="term" value="P:carboxylic acid biosynthetic process"/>
    <property type="evidence" value="ECO:0007669"/>
    <property type="project" value="UniProtKB-ARBA"/>
</dbReference>
<reference evidence="4" key="1">
    <citation type="journal article" date="2015" name="Nature">
        <title>Complex archaea that bridge the gap between prokaryotes and eukaryotes.</title>
        <authorList>
            <person name="Spang A."/>
            <person name="Saw J.H."/>
            <person name="Jorgensen S.L."/>
            <person name="Zaremba-Niedzwiedzka K."/>
            <person name="Martijn J."/>
            <person name="Lind A.E."/>
            <person name="van Eijk R."/>
            <person name="Schleper C."/>
            <person name="Guy L."/>
            <person name="Ettema T.J."/>
        </authorList>
    </citation>
    <scope>NUCLEOTIDE SEQUENCE</scope>
</reference>
<evidence type="ECO:0000256" key="1">
    <source>
        <dbReference type="ARBA" id="ARBA00001933"/>
    </source>
</evidence>
<dbReference type="Pfam" id="PF01063">
    <property type="entry name" value="Aminotran_4"/>
    <property type="match status" value="1"/>
</dbReference>
<gene>
    <name evidence="4" type="ORF">LCGC14_1824720</name>
</gene>
<dbReference type="Gene3D" id="3.30.470.10">
    <property type="match status" value="1"/>
</dbReference>
<dbReference type="PROSITE" id="PS00770">
    <property type="entry name" value="AA_TRANSFER_CLASS_4"/>
    <property type="match status" value="1"/>
</dbReference>
<accession>A0A0F9GI20</accession>
<dbReference type="SUPFAM" id="SSF56752">
    <property type="entry name" value="D-aminoacid aminotransferase-like PLP-dependent enzymes"/>
    <property type="match status" value="1"/>
</dbReference>
<dbReference type="GO" id="GO:0003824">
    <property type="term" value="F:catalytic activity"/>
    <property type="evidence" value="ECO:0007669"/>
    <property type="project" value="InterPro"/>
</dbReference>
<dbReference type="InterPro" id="IPR050571">
    <property type="entry name" value="Class-IV_PLP-Dep_Aminotrnsfr"/>
</dbReference>
<dbReference type="InterPro" id="IPR043131">
    <property type="entry name" value="BCAT-like_N"/>
</dbReference>
<dbReference type="PANTHER" id="PTHR42743">
    <property type="entry name" value="AMINO-ACID AMINOTRANSFERASE"/>
    <property type="match status" value="1"/>
</dbReference>
<organism evidence="4">
    <name type="scientific">marine sediment metagenome</name>
    <dbReference type="NCBI Taxonomy" id="412755"/>
    <lineage>
        <taxon>unclassified sequences</taxon>
        <taxon>metagenomes</taxon>
        <taxon>ecological metagenomes</taxon>
    </lineage>
</organism>